<sequence>MKIKIRRNAADIYRNENTDLSGVYIGDPVWEDRLQKISGKTLEVDTETLFKYEFNTKPIKGVSKEGIRIPEEYVEEVIDDIRKGKAYCELCNQTSDSDKVCTNCGKTDYLEVFFDDDDEYES</sequence>
<name>E9RJG9_BACNA</name>
<organism evidence="1">
    <name type="scientific">Bacillus subtilis subsp. natto</name>
    <dbReference type="NCBI Taxonomy" id="86029"/>
    <lineage>
        <taxon>Bacteria</taxon>
        <taxon>Bacillati</taxon>
        <taxon>Bacillota</taxon>
        <taxon>Bacilli</taxon>
        <taxon>Bacillales</taxon>
        <taxon>Bacillaceae</taxon>
        <taxon>Bacillus</taxon>
    </lineage>
</organism>
<dbReference type="AlphaFoldDB" id="E9RJG9"/>
<protein>
    <submittedName>
        <fullName evidence="1">Uncharacterized protein</fullName>
    </submittedName>
</protein>
<accession>E9RJG9</accession>
<dbReference type="EMBL" id="AB615353">
    <property type="protein sequence ID" value="BAJ77064.1"/>
    <property type="molecule type" value="Genomic_DNA"/>
</dbReference>
<proteinExistence type="predicted"/>
<geneLocation type="plasmid" evidence="1">
    <name>pLS32</name>
</geneLocation>
<reference evidence="1" key="2">
    <citation type="submission" date="2011-02" db="EMBL/GenBank/DDBJ databases">
        <title>Genetic factors for stable replication of pLS32 in Bacillus subtilis.</title>
        <authorList>
            <person name="Itaya M."/>
        </authorList>
    </citation>
    <scope>NUCLEOTIDE SEQUENCE</scope>
    <source>
        <strain evidence="1">IAM 11631</strain>
        <plasmid evidence="1">pLS32</plasmid>
    </source>
</reference>
<keyword evidence="1" id="KW-0614">Plasmid</keyword>
<evidence type="ECO:0000313" key="1">
    <source>
        <dbReference type="EMBL" id="BAJ77064.1"/>
    </source>
</evidence>
<reference evidence="1" key="1">
    <citation type="journal article" date="1997" name="Proc. Natl. Acad. Sci. U.S.A.">
        <title>Experimental surgery to create subgenomes of Bacillus subtilis 168.</title>
        <authorList>
            <person name="Itaya M."/>
            <person name="Tanaka T."/>
        </authorList>
    </citation>
    <scope>NUCLEOTIDE SEQUENCE</scope>
    <source>
        <strain evidence="1">IAM 11631</strain>
        <plasmid evidence="1">pLS32</plasmid>
    </source>
</reference>